<evidence type="ECO:0000259" key="2">
    <source>
        <dbReference type="PROSITE" id="PS50110"/>
    </source>
</evidence>
<dbReference type="Gene3D" id="1.20.140.160">
    <property type="match status" value="1"/>
</dbReference>
<reference evidence="4" key="1">
    <citation type="submission" date="2017-10" db="EMBL/GenBank/DDBJ databases">
        <authorList>
            <person name="Toshchakov S.V."/>
            <person name="Goeva M.A."/>
        </authorList>
    </citation>
    <scope>NUCLEOTIDE SEQUENCE [LARGE SCALE GENOMIC DNA]</scope>
    <source>
        <strain evidence="4">JR1/69-1-13</strain>
    </source>
</reference>
<dbReference type="AlphaFoldDB" id="A0A2U1V2L0"/>
<comment type="caution">
    <text evidence="3">The sequence shown here is derived from an EMBL/GenBank/DDBJ whole genome shotgun (WGS) entry which is preliminary data.</text>
</comment>
<dbReference type="Proteomes" id="UP000245048">
    <property type="component" value="Unassembled WGS sequence"/>
</dbReference>
<comment type="caution">
    <text evidence="1">Lacks conserved residue(s) required for the propagation of feature annotation.</text>
</comment>
<dbReference type="PROSITE" id="PS50110">
    <property type="entry name" value="RESPONSE_REGULATORY"/>
    <property type="match status" value="1"/>
</dbReference>
<dbReference type="InterPro" id="IPR053867">
    <property type="entry name" value="PhyR_sigma4"/>
</dbReference>
<dbReference type="Pfam" id="PF22233">
    <property type="entry name" value="PhyR_sigma-like"/>
    <property type="match status" value="1"/>
</dbReference>
<evidence type="ECO:0000313" key="4">
    <source>
        <dbReference type="Proteomes" id="UP000245048"/>
    </source>
</evidence>
<dbReference type="InterPro" id="IPR001789">
    <property type="entry name" value="Sig_transdc_resp-reg_receiver"/>
</dbReference>
<dbReference type="RefSeq" id="WP_109517726.1">
    <property type="nucleotide sequence ID" value="NZ_JBHSCH010000003.1"/>
</dbReference>
<proteinExistence type="predicted"/>
<evidence type="ECO:0000313" key="3">
    <source>
        <dbReference type="EMBL" id="PWC28159.1"/>
    </source>
</evidence>
<dbReference type="EMBL" id="PDOA01000009">
    <property type="protein sequence ID" value="PWC28159.1"/>
    <property type="molecule type" value="Genomic_DNA"/>
</dbReference>
<dbReference type="SUPFAM" id="SSF52172">
    <property type="entry name" value="CheY-like"/>
    <property type="match status" value="1"/>
</dbReference>
<dbReference type="SMART" id="SM00448">
    <property type="entry name" value="REC"/>
    <property type="match status" value="1"/>
</dbReference>
<keyword evidence="4" id="KW-1185">Reference proteome</keyword>
<dbReference type="SUPFAM" id="SSF88659">
    <property type="entry name" value="Sigma3 and sigma4 domains of RNA polymerase sigma factors"/>
    <property type="match status" value="1"/>
</dbReference>
<accession>A0A2U1V2L0</accession>
<dbReference type="Gene3D" id="3.40.50.2300">
    <property type="match status" value="1"/>
</dbReference>
<sequence>MGSDPADLLPVLRALRRYTHAALGSRVLADRVVEVALNDLLTDESRRPSKRSPGRLRLYRAVQDRLSSLLDCPPPHPGRLVEALPEEAESQAHALVRLWLRRRLRRLTAPQRHALLLCHLEGFTPLQIARILRVDPGAARTLLAQAWAITVPPCPAEILIIEDEMLTALDMSMTMRDLGHTVLGIASSAREAEMLLKDGRPDLILSELRLATGAGQAMLRQLGAADAAPIVFVTASEEPIPLPGQRAPAFVVRKPFCARHLAMAVCDALAAGRERRLTLSA</sequence>
<name>A0A2U1V2L0_9PROT</name>
<gene>
    <name evidence="3" type="ORF">CR165_14615</name>
</gene>
<organism evidence="3 4">
    <name type="scientific">Teichococcus aestuarii</name>
    <dbReference type="NCBI Taxonomy" id="568898"/>
    <lineage>
        <taxon>Bacteria</taxon>
        <taxon>Pseudomonadati</taxon>
        <taxon>Pseudomonadota</taxon>
        <taxon>Alphaproteobacteria</taxon>
        <taxon>Acetobacterales</taxon>
        <taxon>Roseomonadaceae</taxon>
        <taxon>Roseomonas</taxon>
    </lineage>
</organism>
<feature type="domain" description="Response regulatory" evidence="2">
    <location>
        <begin position="157"/>
        <end position="269"/>
    </location>
</feature>
<dbReference type="GO" id="GO:0000160">
    <property type="term" value="P:phosphorelay signal transduction system"/>
    <property type="evidence" value="ECO:0007669"/>
    <property type="project" value="InterPro"/>
</dbReference>
<dbReference type="Pfam" id="PF00072">
    <property type="entry name" value="Response_reg"/>
    <property type="match status" value="1"/>
</dbReference>
<dbReference type="InterPro" id="IPR053866">
    <property type="entry name" value="PhyR_sigma2"/>
</dbReference>
<dbReference type="InterPro" id="IPR013324">
    <property type="entry name" value="RNA_pol_sigma_r3/r4-like"/>
</dbReference>
<protein>
    <recommendedName>
        <fullName evidence="2">Response regulatory domain-containing protein</fullName>
    </recommendedName>
</protein>
<dbReference type="OrthoDB" id="7060229at2"/>
<dbReference type="InterPro" id="IPR011006">
    <property type="entry name" value="CheY-like_superfamily"/>
</dbReference>
<evidence type="ECO:0000256" key="1">
    <source>
        <dbReference type="PROSITE-ProRule" id="PRU00169"/>
    </source>
</evidence>
<dbReference type="Pfam" id="PF22029">
    <property type="entry name" value="PhyR_sigma2"/>
    <property type="match status" value="1"/>
</dbReference>